<gene>
    <name evidence="10" type="ORF">SAMN05660865_01897</name>
</gene>
<evidence type="ECO:0000259" key="9">
    <source>
        <dbReference type="Pfam" id="PF16916"/>
    </source>
</evidence>
<feature type="transmembrane region" description="Helical" evidence="7">
    <location>
        <begin position="37"/>
        <end position="58"/>
    </location>
</feature>
<feature type="domain" description="Cation efflux protein cytoplasmic" evidence="9">
    <location>
        <begin position="209"/>
        <end position="286"/>
    </location>
</feature>
<keyword evidence="6 7" id="KW-0472">Membrane</keyword>
<feature type="domain" description="Cation efflux protein transmembrane" evidence="8">
    <location>
        <begin position="12"/>
        <end position="203"/>
    </location>
</feature>
<dbReference type="AlphaFoldDB" id="A0A1H5XYI9"/>
<protein>
    <submittedName>
        <fullName evidence="10">Cation diffusion facilitator family transporter</fullName>
    </submittedName>
</protein>
<reference evidence="11" key="1">
    <citation type="submission" date="2016-10" db="EMBL/GenBank/DDBJ databases">
        <authorList>
            <person name="Varghese N."/>
            <person name="Submissions S."/>
        </authorList>
    </citation>
    <scope>NUCLEOTIDE SEQUENCE [LARGE SCALE GENOMIC DNA]</scope>
    <source>
        <strain evidence="11">DSM 5463</strain>
    </source>
</reference>
<feature type="transmembrane region" description="Helical" evidence="7">
    <location>
        <begin position="12"/>
        <end position="31"/>
    </location>
</feature>
<dbReference type="GO" id="GO:0008324">
    <property type="term" value="F:monoatomic cation transmembrane transporter activity"/>
    <property type="evidence" value="ECO:0007669"/>
    <property type="project" value="InterPro"/>
</dbReference>
<dbReference type="InterPro" id="IPR002524">
    <property type="entry name" value="Cation_efflux"/>
</dbReference>
<feature type="transmembrane region" description="Helical" evidence="7">
    <location>
        <begin position="112"/>
        <end position="133"/>
    </location>
</feature>
<dbReference type="GO" id="GO:0016020">
    <property type="term" value="C:membrane"/>
    <property type="evidence" value="ECO:0007669"/>
    <property type="project" value="UniProtKB-SubCell"/>
</dbReference>
<evidence type="ECO:0000256" key="7">
    <source>
        <dbReference type="SAM" id="Phobius"/>
    </source>
</evidence>
<dbReference type="NCBIfam" id="TIGR01297">
    <property type="entry name" value="CDF"/>
    <property type="match status" value="1"/>
</dbReference>
<dbReference type="PANTHER" id="PTHR43840:SF15">
    <property type="entry name" value="MITOCHONDRIAL METAL TRANSPORTER 1-RELATED"/>
    <property type="match status" value="1"/>
</dbReference>
<evidence type="ECO:0000256" key="1">
    <source>
        <dbReference type="ARBA" id="ARBA00004141"/>
    </source>
</evidence>
<feature type="transmembrane region" description="Helical" evidence="7">
    <location>
        <begin position="179"/>
        <end position="197"/>
    </location>
</feature>
<dbReference type="Gene3D" id="1.20.1510.10">
    <property type="entry name" value="Cation efflux protein transmembrane domain"/>
    <property type="match status" value="1"/>
</dbReference>
<name>A0A1H5XYI9_9CLOT</name>
<dbReference type="OrthoDB" id="9806522at2"/>
<dbReference type="FunFam" id="1.20.1510.10:FF:000006">
    <property type="entry name" value="Divalent cation efflux transporter"/>
    <property type="match status" value="1"/>
</dbReference>
<evidence type="ECO:0000256" key="2">
    <source>
        <dbReference type="ARBA" id="ARBA00008114"/>
    </source>
</evidence>
<accession>A0A1H5XYI9</accession>
<dbReference type="PANTHER" id="PTHR43840">
    <property type="entry name" value="MITOCHONDRIAL METAL TRANSPORTER 1-RELATED"/>
    <property type="match status" value="1"/>
</dbReference>
<dbReference type="Pfam" id="PF16916">
    <property type="entry name" value="ZT_dimer"/>
    <property type="match status" value="1"/>
</dbReference>
<dbReference type="EMBL" id="FNUK01000045">
    <property type="protein sequence ID" value="SEG16723.1"/>
    <property type="molecule type" value="Genomic_DNA"/>
</dbReference>
<comment type="similarity">
    <text evidence="2">Belongs to the cation diffusion facilitator (CDF) transporter (TC 2.A.4) family.</text>
</comment>
<dbReference type="InterPro" id="IPR050291">
    <property type="entry name" value="CDF_Transporter"/>
</dbReference>
<organism evidence="10 11">
    <name type="scientific">Caloramator fervidus</name>
    <dbReference type="NCBI Taxonomy" id="29344"/>
    <lineage>
        <taxon>Bacteria</taxon>
        <taxon>Bacillati</taxon>
        <taxon>Bacillota</taxon>
        <taxon>Clostridia</taxon>
        <taxon>Eubacteriales</taxon>
        <taxon>Clostridiaceae</taxon>
        <taxon>Caloramator</taxon>
    </lineage>
</organism>
<dbReference type="Pfam" id="PF01545">
    <property type="entry name" value="Cation_efflux"/>
    <property type="match status" value="1"/>
</dbReference>
<evidence type="ECO:0000256" key="5">
    <source>
        <dbReference type="ARBA" id="ARBA00022989"/>
    </source>
</evidence>
<comment type="subcellular location">
    <subcellularLocation>
        <location evidence="1">Membrane</location>
        <topology evidence="1">Multi-pass membrane protein</topology>
    </subcellularLocation>
</comment>
<evidence type="ECO:0000256" key="6">
    <source>
        <dbReference type="ARBA" id="ARBA00023136"/>
    </source>
</evidence>
<keyword evidence="5 7" id="KW-1133">Transmembrane helix</keyword>
<evidence type="ECO:0000256" key="4">
    <source>
        <dbReference type="ARBA" id="ARBA00022692"/>
    </source>
</evidence>
<dbReference type="InterPro" id="IPR027470">
    <property type="entry name" value="Cation_efflux_CTD"/>
</dbReference>
<evidence type="ECO:0000313" key="11">
    <source>
        <dbReference type="Proteomes" id="UP000242850"/>
    </source>
</evidence>
<dbReference type="InterPro" id="IPR036837">
    <property type="entry name" value="Cation_efflux_CTD_sf"/>
</dbReference>
<dbReference type="Proteomes" id="UP000242850">
    <property type="component" value="Unassembled WGS sequence"/>
</dbReference>
<dbReference type="SUPFAM" id="SSF161111">
    <property type="entry name" value="Cation efflux protein transmembrane domain-like"/>
    <property type="match status" value="1"/>
</dbReference>
<sequence>MEREKEGIKTSWITIFVNLFLCLFKIIAGFIGKSSAMIADGVHTLSDILATFVVILGLRISSKEEDEKHPYGHEKFEPVFAKIISIILIITGFFIGYEGIKKLLLGDITPPGKIALIAALISILVKEAMYWYTISVAKKIKSISLEADAWHHRSDAFSSIGTFLGIFLSRLGYRFFDPLAAIIVSFFIIKVGVDFYLKATKALVDESVDKEDIERIKDIVLKINGVKGIRDLKTRVFGHKIYVDLEIYVDDTLTVKQGHDIAERVHDALEKEMDTIKHCMVHVEPFDVNGHSN</sequence>
<keyword evidence="3" id="KW-0813">Transport</keyword>
<proteinExistence type="inferred from homology"/>
<evidence type="ECO:0000259" key="8">
    <source>
        <dbReference type="Pfam" id="PF01545"/>
    </source>
</evidence>
<keyword evidence="11" id="KW-1185">Reference proteome</keyword>
<dbReference type="InterPro" id="IPR027469">
    <property type="entry name" value="Cation_efflux_TMD_sf"/>
</dbReference>
<feature type="transmembrane region" description="Helical" evidence="7">
    <location>
        <begin position="79"/>
        <end position="100"/>
    </location>
</feature>
<dbReference type="SUPFAM" id="SSF160240">
    <property type="entry name" value="Cation efflux protein cytoplasmic domain-like"/>
    <property type="match status" value="1"/>
</dbReference>
<dbReference type="RefSeq" id="WP_103896767.1">
    <property type="nucleotide sequence ID" value="NZ_FNUK01000045.1"/>
</dbReference>
<evidence type="ECO:0000313" key="10">
    <source>
        <dbReference type="EMBL" id="SEG16723.1"/>
    </source>
</evidence>
<dbReference type="Gene3D" id="3.30.70.1350">
    <property type="entry name" value="Cation efflux protein, cytoplasmic domain"/>
    <property type="match status" value="1"/>
</dbReference>
<keyword evidence="4 7" id="KW-0812">Transmembrane</keyword>
<evidence type="ECO:0000256" key="3">
    <source>
        <dbReference type="ARBA" id="ARBA00022448"/>
    </source>
</evidence>
<dbReference type="InterPro" id="IPR058533">
    <property type="entry name" value="Cation_efflux_TM"/>
</dbReference>